<gene>
    <name evidence="7" type="ORF">OGATHE_002285</name>
</gene>
<evidence type="ECO:0000256" key="6">
    <source>
        <dbReference type="SAM" id="Phobius"/>
    </source>
</evidence>
<evidence type="ECO:0000313" key="7">
    <source>
        <dbReference type="EMBL" id="KAH3672640.1"/>
    </source>
</evidence>
<feature type="transmembrane region" description="Helical" evidence="6">
    <location>
        <begin position="143"/>
        <end position="161"/>
    </location>
</feature>
<feature type="transmembrane region" description="Helical" evidence="6">
    <location>
        <begin position="72"/>
        <end position="89"/>
    </location>
</feature>
<dbReference type="GO" id="GO:0022857">
    <property type="term" value="F:transmembrane transporter activity"/>
    <property type="evidence" value="ECO:0007669"/>
    <property type="project" value="InterPro"/>
</dbReference>
<keyword evidence="5 6" id="KW-0472">Membrane</keyword>
<evidence type="ECO:0000256" key="3">
    <source>
        <dbReference type="ARBA" id="ARBA00022692"/>
    </source>
</evidence>
<feature type="transmembrane region" description="Helical" evidence="6">
    <location>
        <begin position="112"/>
        <end position="131"/>
    </location>
</feature>
<reference evidence="7" key="1">
    <citation type="journal article" date="2021" name="Open Biol.">
        <title>Shared evolutionary footprints suggest mitochondrial oxidative damage underlies multiple complex I losses in fungi.</title>
        <authorList>
            <person name="Schikora-Tamarit M.A."/>
            <person name="Marcet-Houben M."/>
            <person name="Nosek J."/>
            <person name="Gabaldon T."/>
        </authorList>
    </citation>
    <scope>NUCLEOTIDE SEQUENCE</scope>
    <source>
        <strain evidence="7">NCAIM Y.01608</strain>
    </source>
</reference>
<dbReference type="PANTHER" id="PTHR43791:SF1">
    <property type="entry name" value="ALLANTOATE PERMEASE"/>
    <property type="match status" value="1"/>
</dbReference>
<dbReference type="InterPro" id="IPR036259">
    <property type="entry name" value="MFS_trans_sf"/>
</dbReference>
<keyword evidence="8" id="KW-1185">Reference proteome</keyword>
<keyword evidence="3 6" id="KW-0812">Transmembrane</keyword>
<dbReference type="Proteomes" id="UP000788993">
    <property type="component" value="Unassembled WGS sequence"/>
</dbReference>
<name>A0A9P8PJF4_9ASCO</name>
<feature type="transmembrane region" description="Helical" evidence="6">
    <location>
        <begin position="235"/>
        <end position="257"/>
    </location>
</feature>
<dbReference type="AlphaFoldDB" id="A0A9P8PJF4"/>
<evidence type="ECO:0000256" key="1">
    <source>
        <dbReference type="ARBA" id="ARBA00004141"/>
    </source>
</evidence>
<protein>
    <recommendedName>
        <fullName evidence="9">Major facilitator superfamily (MFS) profile domain-containing protein</fullName>
    </recommendedName>
</protein>
<evidence type="ECO:0000313" key="8">
    <source>
        <dbReference type="Proteomes" id="UP000788993"/>
    </source>
</evidence>
<feature type="transmembrane region" description="Helical" evidence="6">
    <location>
        <begin position="200"/>
        <end position="223"/>
    </location>
</feature>
<proteinExistence type="predicted"/>
<evidence type="ECO:0000256" key="5">
    <source>
        <dbReference type="ARBA" id="ARBA00023136"/>
    </source>
</evidence>
<keyword evidence="4 6" id="KW-1133">Transmembrane helix</keyword>
<dbReference type="GO" id="GO:0016020">
    <property type="term" value="C:membrane"/>
    <property type="evidence" value="ECO:0007669"/>
    <property type="project" value="UniProtKB-SubCell"/>
</dbReference>
<keyword evidence="2" id="KW-0813">Transport</keyword>
<accession>A0A9P8PJF4</accession>
<dbReference type="SUPFAM" id="SSF103473">
    <property type="entry name" value="MFS general substrate transporter"/>
    <property type="match status" value="1"/>
</dbReference>
<feature type="transmembrane region" description="Helical" evidence="6">
    <location>
        <begin position="431"/>
        <end position="452"/>
    </location>
</feature>
<evidence type="ECO:0008006" key="9">
    <source>
        <dbReference type="Google" id="ProtNLM"/>
    </source>
</evidence>
<dbReference type="Pfam" id="PF07690">
    <property type="entry name" value="MFS_1"/>
    <property type="match status" value="1"/>
</dbReference>
<feature type="transmembrane region" description="Helical" evidence="6">
    <location>
        <begin position="342"/>
        <end position="364"/>
    </location>
</feature>
<dbReference type="Gene3D" id="1.20.1250.20">
    <property type="entry name" value="MFS general substrate transporter like domains"/>
    <property type="match status" value="1"/>
</dbReference>
<feature type="transmembrane region" description="Helical" evidence="6">
    <location>
        <begin position="371"/>
        <end position="390"/>
    </location>
</feature>
<dbReference type="EMBL" id="JAEUBD010000753">
    <property type="protein sequence ID" value="KAH3672640.1"/>
    <property type="molecule type" value="Genomic_DNA"/>
</dbReference>
<organism evidence="7 8">
    <name type="scientific">Ogataea polymorpha</name>
    <dbReference type="NCBI Taxonomy" id="460523"/>
    <lineage>
        <taxon>Eukaryota</taxon>
        <taxon>Fungi</taxon>
        <taxon>Dikarya</taxon>
        <taxon>Ascomycota</taxon>
        <taxon>Saccharomycotina</taxon>
        <taxon>Pichiomycetes</taxon>
        <taxon>Pichiales</taxon>
        <taxon>Pichiaceae</taxon>
        <taxon>Ogataea</taxon>
    </lineage>
</organism>
<comment type="subcellular location">
    <subcellularLocation>
        <location evidence="1">Membrane</location>
        <topology evidence="1">Multi-pass membrane protein</topology>
    </subcellularLocation>
</comment>
<sequence>MSSEKKQMNAVTSRVTVFSSDELNTHNLVATITSANGGQVKVTNDVDMAMKLALEGDVDYDEKKDKALRWKIDLFLMPALMVLVTSLYMDKSALSTSAILGLQKSLGMKGDMYSWTSSAFYLGYLVFELPASFLLQRFPLAKTLSCFVILWSMILILHGAVKSYAGLMALRVILGMLESSINPGLMLITSQYYKVDEQFLRTSVWFCCSGIATILNNCIGYAMVKYENSYSVEPWRLNLYIIGAVSLGIGFFVLAYLPDEPSKARFLTMEDKKRLVERLRGNQQGFGSKRIKKNQIKEALTDVVTWYYFFYGVSSDIPSGAIGSFGSILLNDDFKFSTKKSMLMKLPSGAVIFPGNPLFVWACLKIWKSRMFVSVFSTIICIVAACMLAWPNGNNKVGLAGYYLQELCPISMVQCLSCFSSNTGGTTKKAVMDAIFLIGYCAGMVIGPQTFIESQAPDYIGGKIAIVVSYTTSLIFLILIWWEYDRRNRKNSKHLREHPEIEEEARLIQNIEFADLTDKENPLFRYST</sequence>
<evidence type="ECO:0000256" key="4">
    <source>
        <dbReference type="ARBA" id="ARBA00022989"/>
    </source>
</evidence>
<reference evidence="7" key="2">
    <citation type="submission" date="2021-01" db="EMBL/GenBank/DDBJ databases">
        <authorList>
            <person name="Schikora-Tamarit M.A."/>
        </authorList>
    </citation>
    <scope>NUCLEOTIDE SEQUENCE</scope>
    <source>
        <strain evidence="7">NCAIM Y.01608</strain>
    </source>
</reference>
<evidence type="ECO:0000256" key="2">
    <source>
        <dbReference type="ARBA" id="ARBA00022448"/>
    </source>
</evidence>
<dbReference type="InterPro" id="IPR011701">
    <property type="entry name" value="MFS"/>
</dbReference>
<dbReference type="PANTHER" id="PTHR43791">
    <property type="entry name" value="PERMEASE-RELATED"/>
    <property type="match status" value="1"/>
</dbReference>
<feature type="transmembrane region" description="Helical" evidence="6">
    <location>
        <begin position="464"/>
        <end position="484"/>
    </location>
</feature>
<comment type="caution">
    <text evidence="7">The sequence shown here is derived from an EMBL/GenBank/DDBJ whole genome shotgun (WGS) entry which is preliminary data.</text>
</comment>